<evidence type="ECO:0000256" key="1">
    <source>
        <dbReference type="ARBA" id="ARBA00004370"/>
    </source>
</evidence>
<proteinExistence type="predicted"/>
<organism evidence="6 7">
    <name type="scientific">Hondaea fermentalgiana</name>
    <dbReference type="NCBI Taxonomy" id="2315210"/>
    <lineage>
        <taxon>Eukaryota</taxon>
        <taxon>Sar</taxon>
        <taxon>Stramenopiles</taxon>
        <taxon>Bigyra</taxon>
        <taxon>Labyrinthulomycetes</taxon>
        <taxon>Thraustochytrida</taxon>
        <taxon>Thraustochytriidae</taxon>
        <taxon>Hondaea</taxon>
    </lineage>
</organism>
<comment type="caution">
    <text evidence="6">The sequence shown here is derived from an EMBL/GenBank/DDBJ whole genome shotgun (WGS) entry which is preliminary data.</text>
</comment>
<dbReference type="OrthoDB" id="408954at2759"/>
<keyword evidence="4" id="KW-0472">Membrane</keyword>
<keyword evidence="2" id="KW-0812">Transmembrane</keyword>
<dbReference type="EMBL" id="BEYU01000041">
    <property type="protein sequence ID" value="GBG28466.1"/>
    <property type="molecule type" value="Genomic_DNA"/>
</dbReference>
<feature type="domain" description="Fatty acid hydroxylase" evidence="5">
    <location>
        <begin position="204"/>
        <end position="344"/>
    </location>
</feature>
<dbReference type="GO" id="GO:0008610">
    <property type="term" value="P:lipid biosynthetic process"/>
    <property type="evidence" value="ECO:0007669"/>
    <property type="project" value="InterPro"/>
</dbReference>
<dbReference type="GO" id="GO:0004497">
    <property type="term" value="F:monooxygenase activity"/>
    <property type="evidence" value="ECO:0007669"/>
    <property type="project" value="UniProtKB-KW"/>
</dbReference>
<evidence type="ECO:0000313" key="6">
    <source>
        <dbReference type="EMBL" id="GBG28466.1"/>
    </source>
</evidence>
<name>A0A2R5GBT9_9STRA</name>
<keyword evidence="7" id="KW-1185">Reference proteome</keyword>
<dbReference type="GO" id="GO:0005506">
    <property type="term" value="F:iron ion binding"/>
    <property type="evidence" value="ECO:0007669"/>
    <property type="project" value="InterPro"/>
</dbReference>
<gene>
    <name evidence="6" type="ORF">FCC1311_012851</name>
</gene>
<dbReference type="InterPro" id="IPR050307">
    <property type="entry name" value="Sterol_Desaturase_Related"/>
</dbReference>
<evidence type="ECO:0000256" key="4">
    <source>
        <dbReference type="ARBA" id="ARBA00023136"/>
    </source>
</evidence>
<keyword evidence="6" id="KW-0503">Monooxygenase</keyword>
<protein>
    <submittedName>
        <fullName evidence="6">Methylsterol monooxygenase 2-1</fullName>
    </submittedName>
</protein>
<evidence type="ECO:0000256" key="2">
    <source>
        <dbReference type="ARBA" id="ARBA00022692"/>
    </source>
</evidence>
<reference evidence="6 7" key="1">
    <citation type="submission" date="2017-12" db="EMBL/GenBank/DDBJ databases">
        <title>Sequencing, de novo assembly and annotation of complete genome of a new Thraustochytrid species, strain FCC1311.</title>
        <authorList>
            <person name="Sedici K."/>
            <person name="Godart F."/>
            <person name="Aiese Cigliano R."/>
            <person name="Sanseverino W."/>
            <person name="Barakat M."/>
            <person name="Ortet P."/>
            <person name="Marechal E."/>
            <person name="Cagnac O."/>
            <person name="Amato A."/>
        </authorList>
    </citation>
    <scope>NUCLEOTIDE SEQUENCE [LARGE SCALE GENOMIC DNA]</scope>
</reference>
<comment type="subcellular location">
    <subcellularLocation>
        <location evidence="1">Membrane</location>
    </subcellularLocation>
</comment>
<evidence type="ECO:0000259" key="5">
    <source>
        <dbReference type="Pfam" id="PF04116"/>
    </source>
</evidence>
<dbReference type="InterPro" id="IPR006694">
    <property type="entry name" value="Fatty_acid_hydroxylase"/>
</dbReference>
<dbReference type="Pfam" id="PF04116">
    <property type="entry name" value="FA_hydroxylase"/>
    <property type="match status" value="1"/>
</dbReference>
<keyword evidence="3" id="KW-1133">Transmembrane helix</keyword>
<dbReference type="PANTHER" id="PTHR11863">
    <property type="entry name" value="STEROL DESATURASE"/>
    <property type="match status" value="1"/>
</dbReference>
<accession>A0A2R5GBT9</accession>
<dbReference type="AlphaFoldDB" id="A0A2R5GBT9"/>
<evidence type="ECO:0000313" key="7">
    <source>
        <dbReference type="Proteomes" id="UP000241890"/>
    </source>
</evidence>
<dbReference type="Proteomes" id="UP000241890">
    <property type="component" value="Unassembled WGS sequence"/>
</dbReference>
<dbReference type="GO" id="GO:0016020">
    <property type="term" value="C:membrane"/>
    <property type="evidence" value="ECO:0007669"/>
    <property type="project" value="UniProtKB-SubCell"/>
</dbReference>
<keyword evidence="6" id="KW-0560">Oxidoreductase</keyword>
<sequence length="349" mass="39885">MSVATSKSGGGLRGILASLVQTNEQKAAVLLAAVTVLYGFKSADKVKAKRLEEMEKAKRTGKAQRAPTAEKIQDHPVFSWLFMNTSIWAVAAAKNLAIGDLKKGDSVPKVFLKMMVSSVVTVDFLTLWHVIVINHVYKHIPFFSDKRRPRTLFEVAKDYATCNFVANTIMTLPQAFAFVKKEDVGHKQGPWRPLRFVGRLMWFRVAIDIFFWLGHRVLHMKGVYAKNHRTHHEDNCTQLTTNFHFDWWDLVIEAFLPFLGAAASYEALIGPIDQFDISLLGSYLFWHEMESHAGKPLPTMALIGPLSTWTQQFDDYNTWFHELHHRILKANYSITPWIDVVLGTIRWEL</sequence>
<dbReference type="InParanoid" id="A0A2R5GBT9"/>
<evidence type="ECO:0000256" key="3">
    <source>
        <dbReference type="ARBA" id="ARBA00022989"/>
    </source>
</evidence>